<evidence type="ECO:0000256" key="1">
    <source>
        <dbReference type="SAM" id="MobiDB-lite"/>
    </source>
</evidence>
<protein>
    <submittedName>
        <fullName evidence="3">Predicted ATPase</fullName>
    </submittedName>
</protein>
<dbReference type="Pfam" id="PF13401">
    <property type="entry name" value="AAA_22"/>
    <property type="match status" value="1"/>
</dbReference>
<dbReference type="SUPFAM" id="SSF46894">
    <property type="entry name" value="C-terminal effector domain of the bipartite response regulators"/>
    <property type="match status" value="1"/>
</dbReference>
<dbReference type="PANTHER" id="PTHR47691:SF3">
    <property type="entry name" value="HTH-TYPE TRANSCRIPTIONAL REGULATOR RV0890C-RELATED"/>
    <property type="match status" value="1"/>
</dbReference>
<dbReference type="SUPFAM" id="SSF52540">
    <property type="entry name" value="P-loop containing nucleoside triphosphate hydrolases"/>
    <property type="match status" value="1"/>
</dbReference>
<name>A0A1H4ZIX0_9NOCA</name>
<dbReference type="InterPro" id="IPR011990">
    <property type="entry name" value="TPR-like_helical_dom_sf"/>
</dbReference>
<dbReference type="Pfam" id="PF00196">
    <property type="entry name" value="GerE"/>
    <property type="match status" value="1"/>
</dbReference>
<dbReference type="SMART" id="SM00421">
    <property type="entry name" value="HTH_LUXR"/>
    <property type="match status" value="1"/>
</dbReference>
<dbReference type="EMBL" id="FNSV01000005">
    <property type="protein sequence ID" value="SED29381.1"/>
    <property type="molecule type" value="Genomic_DNA"/>
</dbReference>
<reference evidence="4" key="1">
    <citation type="submission" date="2016-10" db="EMBL/GenBank/DDBJ databases">
        <authorList>
            <person name="Varghese N."/>
            <person name="Submissions S."/>
        </authorList>
    </citation>
    <scope>NUCLEOTIDE SEQUENCE [LARGE SCALE GENOMIC DNA]</scope>
    <source>
        <strain evidence="4">DSM 44498</strain>
    </source>
</reference>
<dbReference type="Pfam" id="PF25872">
    <property type="entry name" value="HTH_77"/>
    <property type="match status" value="1"/>
</dbReference>
<dbReference type="InterPro" id="IPR058852">
    <property type="entry name" value="HTH_77"/>
</dbReference>
<dbReference type="InterPro" id="IPR027417">
    <property type="entry name" value="P-loop_NTPase"/>
</dbReference>
<dbReference type="PRINTS" id="PR00364">
    <property type="entry name" value="DISEASERSIST"/>
</dbReference>
<feature type="domain" description="HTH luxR-type" evidence="2">
    <location>
        <begin position="707"/>
        <end position="772"/>
    </location>
</feature>
<evidence type="ECO:0000313" key="4">
    <source>
        <dbReference type="Proteomes" id="UP000183561"/>
    </source>
</evidence>
<dbReference type="Gene3D" id="1.10.10.10">
    <property type="entry name" value="Winged helix-like DNA-binding domain superfamily/Winged helix DNA-binding domain"/>
    <property type="match status" value="1"/>
</dbReference>
<evidence type="ECO:0000313" key="3">
    <source>
        <dbReference type="EMBL" id="SED29381.1"/>
    </source>
</evidence>
<dbReference type="OrthoDB" id="9812579at2"/>
<dbReference type="AlphaFoldDB" id="A0A1H4ZIX0"/>
<feature type="region of interest" description="Disordered" evidence="1">
    <location>
        <begin position="1"/>
        <end position="25"/>
    </location>
</feature>
<dbReference type="PANTHER" id="PTHR47691">
    <property type="entry name" value="REGULATOR-RELATED"/>
    <property type="match status" value="1"/>
</dbReference>
<dbReference type="CDD" id="cd06170">
    <property type="entry name" value="LuxR_C_like"/>
    <property type="match status" value="1"/>
</dbReference>
<dbReference type="Proteomes" id="UP000183561">
    <property type="component" value="Unassembled WGS sequence"/>
</dbReference>
<dbReference type="PRINTS" id="PR00038">
    <property type="entry name" value="HTHLUXR"/>
</dbReference>
<dbReference type="SUPFAM" id="SSF48452">
    <property type="entry name" value="TPR-like"/>
    <property type="match status" value="1"/>
</dbReference>
<dbReference type="Gene3D" id="3.40.50.300">
    <property type="entry name" value="P-loop containing nucleotide triphosphate hydrolases"/>
    <property type="match status" value="1"/>
</dbReference>
<evidence type="ECO:0000259" key="2">
    <source>
        <dbReference type="PROSITE" id="PS50043"/>
    </source>
</evidence>
<dbReference type="PROSITE" id="PS00622">
    <property type="entry name" value="HTH_LUXR_1"/>
    <property type="match status" value="1"/>
</dbReference>
<dbReference type="RefSeq" id="WP_072944033.1">
    <property type="nucleotide sequence ID" value="NZ_FNSV01000005.1"/>
</dbReference>
<gene>
    <name evidence="3" type="ORF">SAMN04490239_7678</name>
</gene>
<dbReference type="InterPro" id="IPR049945">
    <property type="entry name" value="AAA_22"/>
</dbReference>
<dbReference type="InterPro" id="IPR000792">
    <property type="entry name" value="Tscrpt_reg_LuxR_C"/>
</dbReference>
<dbReference type="InterPro" id="IPR016032">
    <property type="entry name" value="Sig_transdc_resp-reg_C-effctor"/>
</dbReference>
<feature type="compositionally biased region" description="Polar residues" evidence="1">
    <location>
        <begin position="7"/>
        <end position="17"/>
    </location>
</feature>
<dbReference type="GO" id="GO:0043531">
    <property type="term" value="F:ADP binding"/>
    <property type="evidence" value="ECO:0007669"/>
    <property type="project" value="InterPro"/>
</dbReference>
<dbReference type="InterPro" id="IPR036388">
    <property type="entry name" value="WH-like_DNA-bd_sf"/>
</dbReference>
<dbReference type="GO" id="GO:0003677">
    <property type="term" value="F:DNA binding"/>
    <property type="evidence" value="ECO:0007669"/>
    <property type="project" value="InterPro"/>
</dbReference>
<keyword evidence="4" id="KW-1185">Reference proteome</keyword>
<organism evidence="3 4">
    <name type="scientific">Rhodococcus koreensis</name>
    <dbReference type="NCBI Taxonomy" id="99653"/>
    <lineage>
        <taxon>Bacteria</taxon>
        <taxon>Bacillati</taxon>
        <taxon>Actinomycetota</taxon>
        <taxon>Actinomycetes</taxon>
        <taxon>Mycobacteriales</taxon>
        <taxon>Nocardiaceae</taxon>
        <taxon>Rhodococcus</taxon>
    </lineage>
</organism>
<dbReference type="PROSITE" id="PS50043">
    <property type="entry name" value="HTH_LUXR_2"/>
    <property type="match status" value="1"/>
</dbReference>
<sequence length="773" mass="84181">MSKARTRSGNVPSTATSFVGRRQQRKEIRDRLASGRLVSLIGPGGVGKTRLALQVADEMNHLVEDGVYFVELASVSDGGDVPAAVIHTLGIVDQSNRDATAKLIEYLRDREILLILDNCEHVLPGSVALVSEILRYAPSTRILVTTRTSLMVTEEFLYPVPPLTIPDDAAPVSVESLPQFESIRLLQERAEAASPGFVLDEHNAAAAARLCIQLEGIPLAIELAVARMRILSLDQILERLPDRFGLLTMGSRSAAPRQQTLRSLVDWSFALCTEPERHLWARLSVFAGSFDLTSAEGVCGDGNAEGGHPKTTTLDLLSSLVNQSVLGVEDQESTMRFRMLETIRAYGAEILALTGDSERFRSRHRQYFLDVVTDLERSWCGPGQAASAKWMRVERENLRAALDTAAPGDNYQLELIAGLRYRWYADGYIAEGRRWADEALDAPDDDRAPTPARAKALWVAARVCLLQGDHEAAALRLDECEAAATQLHLADAAAHCLGLRGLAAQLRGDLAEAESYLEVALRELADVGETAEWLMASFEYAVVLSLDGRSAEASAVSTSALAVCRQRGERWARSYLKWSQGLDHWLQGDFTAAHATALDALRDHRVFDPSLGTALMTELLAWIAGSTGQFEHAAQLIGASRSLWRRTGTELVAFGPKLTGYNSACRGLLEQAMAPRALSTALQAGSKRSPTGIIAYALAEQVVDSIPEDEPPALTSRQQEIAALIAKGLTSPQIAAALVISVRTVESHIENIMTRLGFVSRSQIASWYIGQSR</sequence>
<dbReference type="Gene3D" id="1.25.40.10">
    <property type="entry name" value="Tetratricopeptide repeat domain"/>
    <property type="match status" value="1"/>
</dbReference>
<accession>A0A1H4ZIX0</accession>
<proteinExistence type="predicted"/>
<dbReference type="GO" id="GO:0006355">
    <property type="term" value="P:regulation of DNA-templated transcription"/>
    <property type="evidence" value="ECO:0007669"/>
    <property type="project" value="InterPro"/>
</dbReference>